<dbReference type="VEuPathDB" id="AmoebaDB:EHI8A_063370"/>
<reference evidence="1 2" key="1">
    <citation type="submission" date="2016-05" db="EMBL/GenBank/DDBJ databases">
        <title>First whole genome sequencing of Entamoeba histolytica HM1:IMSS-clone-6.</title>
        <authorList>
            <person name="Mukherjee Avik.K."/>
            <person name="Izumyama S."/>
            <person name="Nakada-Tsukui K."/>
            <person name="Nozaki T."/>
        </authorList>
    </citation>
    <scope>NUCLEOTIDE SEQUENCE [LARGE SCALE GENOMIC DNA]</scope>
    <source>
        <strain evidence="1 2">HM1:IMSS clone 6</strain>
    </source>
</reference>
<sequence length="173" mass="19654">MFTAVVVPDDSESESSQTPHLIKKSKIQYAGDASIETFFLIGLLAQYATITFSILHPKEVDAAIPYISTIEIEGDVVDFKEYLKSKFPKEPTSYQIINTSNNYIIDVIGLFGYSFQTKTIDIYEMIESVEKNNEPFLYSDEIISIGTQIHNMFFDNKEEVVLCSTTTLVQEMF</sequence>
<name>A0A5K1U6X5_ENTHI</name>
<dbReference type="VEuPathDB" id="AmoebaDB:EHI7A_023960"/>
<dbReference type="OMA" id="TINFRKF"/>
<dbReference type="EMBL" id="BDEQ01000001">
    <property type="protein sequence ID" value="GAT95591.1"/>
    <property type="molecule type" value="Genomic_DNA"/>
</dbReference>
<dbReference type="VEuPathDB" id="AmoebaDB:EHI5A_011580"/>
<proteinExistence type="predicted"/>
<evidence type="ECO:0000313" key="1">
    <source>
        <dbReference type="EMBL" id="GAT95591.1"/>
    </source>
</evidence>
<organism evidence="1 2">
    <name type="scientific">Entamoeba histolytica</name>
    <dbReference type="NCBI Taxonomy" id="5759"/>
    <lineage>
        <taxon>Eukaryota</taxon>
        <taxon>Amoebozoa</taxon>
        <taxon>Evosea</taxon>
        <taxon>Archamoebae</taxon>
        <taxon>Mastigamoebida</taxon>
        <taxon>Entamoebidae</taxon>
        <taxon>Entamoeba</taxon>
    </lineage>
</organism>
<evidence type="ECO:0000313" key="2">
    <source>
        <dbReference type="Proteomes" id="UP000078387"/>
    </source>
</evidence>
<dbReference type="VEuPathDB" id="AmoebaDB:EHI_076820"/>
<dbReference type="Proteomes" id="UP000078387">
    <property type="component" value="Unassembled WGS sequence"/>
</dbReference>
<comment type="caution">
    <text evidence="1">The sequence shown here is derived from an EMBL/GenBank/DDBJ whole genome shotgun (WGS) entry which is preliminary data.</text>
</comment>
<dbReference type="AlphaFoldDB" id="A0A5K1U6X5"/>
<gene>
    <name evidence="1" type="ORF">CL6EHI_076820</name>
</gene>
<protein>
    <submittedName>
        <fullName evidence="1">Uncharacterized protein</fullName>
    </submittedName>
</protein>
<accession>A0A5K1U6X5</accession>